<sequence>MRKILVTTSILALASAGTIGLTSPGAGAASAPGAAARTQPTEFALQTSGFGTRVRGGQVPAGSGSSAYQVIGCTNLAGKTRDNVVTSETLPGIGTASQVATKVWTQKKKGVTSSMSRNTIARIDLAETPMGTLSIEGIKSVSRAFHDDSGFHATTSTSVGTITLTPTAGPPQELDAPTPGQPLDVPGVATITVGRTGTTSDAHGARAHADVIYIESAATGSRARIAKTDASIADGIVTGIFGGYSAALQATGLQGNVTNGRTPYSPIPCQGTDGKVRVRALASVDLGGQAVVGAVENRQMGKQNASRATGFEQSRVASIDLGDGQLVVEGIKGRVEVTRSGDNLGQLKRKAIGTIGSITANGQAMEFPDTDVLEIPGVARLERNLVKKVHAGIRITALEITLLDGSGAVIDLGRAQLRIKRPGL</sequence>
<keyword evidence="3" id="KW-1185">Reference proteome</keyword>
<proteinExistence type="predicted"/>
<dbReference type="NCBIfam" id="NF040603">
    <property type="entry name" value="choice_anch_P"/>
    <property type="match status" value="2"/>
</dbReference>
<comment type="caution">
    <text evidence="2">The sequence shown here is derived from an EMBL/GenBank/DDBJ whole genome shotgun (WGS) entry which is preliminary data.</text>
</comment>
<feature type="chain" id="PRO_5031240767" evidence="1">
    <location>
        <begin position="29"/>
        <end position="424"/>
    </location>
</feature>
<evidence type="ECO:0000256" key="1">
    <source>
        <dbReference type="SAM" id="SignalP"/>
    </source>
</evidence>
<keyword evidence="1" id="KW-0732">Signal</keyword>
<dbReference type="Proteomes" id="UP000523955">
    <property type="component" value="Unassembled WGS sequence"/>
</dbReference>
<feature type="signal peptide" evidence="1">
    <location>
        <begin position="1"/>
        <end position="28"/>
    </location>
</feature>
<protein>
    <submittedName>
        <fullName evidence="2">Uncharacterized protein</fullName>
    </submittedName>
</protein>
<gene>
    <name evidence="2" type="ORF">H5V45_13305</name>
</gene>
<dbReference type="RefSeq" id="WP_185253375.1">
    <property type="nucleotide sequence ID" value="NZ_JACKXE010000001.1"/>
</dbReference>
<dbReference type="AlphaFoldDB" id="A0A7X0RHC4"/>
<dbReference type="EMBL" id="JACKXE010000001">
    <property type="protein sequence ID" value="MBB6628297.1"/>
    <property type="molecule type" value="Genomic_DNA"/>
</dbReference>
<accession>A0A7X0RHC4</accession>
<reference evidence="2 3" key="1">
    <citation type="submission" date="2020-08" db="EMBL/GenBank/DDBJ databases">
        <authorList>
            <person name="Seo M.-J."/>
        </authorList>
    </citation>
    <scope>NUCLEOTIDE SEQUENCE [LARGE SCALE GENOMIC DNA]</scope>
    <source>
        <strain evidence="2 3">KIGAM211</strain>
    </source>
</reference>
<organism evidence="2 3">
    <name type="scientific">Nocardioides luti</name>
    <dbReference type="NCBI Taxonomy" id="2761101"/>
    <lineage>
        <taxon>Bacteria</taxon>
        <taxon>Bacillati</taxon>
        <taxon>Actinomycetota</taxon>
        <taxon>Actinomycetes</taxon>
        <taxon>Propionibacteriales</taxon>
        <taxon>Nocardioidaceae</taxon>
        <taxon>Nocardioides</taxon>
    </lineage>
</organism>
<name>A0A7X0RHC4_9ACTN</name>
<evidence type="ECO:0000313" key="3">
    <source>
        <dbReference type="Proteomes" id="UP000523955"/>
    </source>
</evidence>
<evidence type="ECO:0000313" key="2">
    <source>
        <dbReference type="EMBL" id="MBB6628297.1"/>
    </source>
</evidence>